<keyword evidence="2" id="KW-0496">Mitochondrion</keyword>
<keyword evidence="4" id="KW-0378">Hydrolase</keyword>
<name>A0A5N5QIC8_9AGAM</name>
<comment type="subcellular location">
    <subcellularLocation>
        <location evidence="1">Mitochondrion</location>
    </subcellularLocation>
</comment>
<reference evidence="4 5" key="1">
    <citation type="journal article" date="2019" name="Fungal Biol. Biotechnol.">
        <title>Draft genome sequence of fastidious pathogen Ceratobasidium theobromae, which causes vascular-streak dieback in Theobroma cacao.</title>
        <authorList>
            <person name="Ali S.S."/>
            <person name="Asman A."/>
            <person name="Shao J."/>
            <person name="Firmansyah A.P."/>
            <person name="Susilo A.W."/>
            <person name="Rosmana A."/>
            <person name="McMahon P."/>
            <person name="Junaid M."/>
            <person name="Guest D."/>
            <person name="Kheng T.Y."/>
            <person name="Meinhardt L.W."/>
            <person name="Bailey B.A."/>
        </authorList>
    </citation>
    <scope>NUCLEOTIDE SEQUENCE [LARGE SCALE GENOMIC DNA]</scope>
    <source>
        <strain evidence="4 5">CT2</strain>
    </source>
</reference>
<dbReference type="PANTHER" id="PTHR28133:SF1">
    <property type="entry name" value="REQUIRED FOR RESPIRATORY GROWTH PROTEIN 7, MITOCHONDRIAL"/>
    <property type="match status" value="1"/>
</dbReference>
<gene>
    <name evidence="4" type="ORF">CTheo_5320</name>
</gene>
<dbReference type="GO" id="GO:0005739">
    <property type="term" value="C:mitochondrion"/>
    <property type="evidence" value="ECO:0007669"/>
    <property type="project" value="UniProtKB-SubCell"/>
</dbReference>
<evidence type="ECO:0000313" key="5">
    <source>
        <dbReference type="Proteomes" id="UP000383932"/>
    </source>
</evidence>
<evidence type="ECO:0000256" key="2">
    <source>
        <dbReference type="ARBA" id="ARBA00023128"/>
    </source>
</evidence>
<dbReference type="PANTHER" id="PTHR28133">
    <property type="entry name" value="REQUIRED FOR RESPIRATORY GROWTH PROTEIN 7, MITOCHONDRIAL"/>
    <property type="match status" value="1"/>
</dbReference>
<keyword evidence="4" id="KW-0255">Endonuclease</keyword>
<protein>
    <submittedName>
        <fullName evidence="4">Restriction endonuclease</fullName>
    </submittedName>
</protein>
<evidence type="ECO:0000256" key="3">
    <source>
        <dbReference type="SAM" id="MobiDB-lite"/>
    </source>
</evidence>
<sequence length="255" mass="28358">MKAAARMMTVHVGKAFEERSLAILQSRLSMSLRHVGGRGDGGVDLQGWWWVPRLPSASLQDRRRIRILAQCKAFRSKLGPVHIRELEGAALFYQRPASALDLAYTTEPTEPTEPEPEPEPEPELESDRNPSELVAMLISLSGFTSAAIRRAIASPVPFLLLHIPALKVDPNTKQPAYSQPLPKGRVSEPLGSIIWNSPLAGESGLLGGHMQVRWELGRGGRPVLYWGKHRLKHWTPEMDPDKGTSRYDRARPTLS</sequence>
<evidence type="ECO:0000313" key="4">
    <source>
        <dbReference type="EMBL" id="KAB5591238.1"/>
    </source>
</evidence>
<dbReference type="Proteomes" id="UP000383932">
    <property type="component" value="Unassembled WGS sequence"/>
</dbReference>
<dbReference type="EMBL" id="SSOP01000115">
    <property type="protein sequence ID" value="KAB5591238.1"/>
    <property type="molecule type" value="Genomic_DNA"/>
</dbReference>
<evidence type="ECO:0000256" key="1">
    <source>
        <dbReference type="ARBA" id="ARBA00004173"/>
    </source>
</evidence>
<comment type="caution">
    <text evidence="4">The sequence shown here is derived from an EMBL/GenBank/DDBJ whole genome shotgun (WGS) entry which is preliminary data.</text>
</comment>
<dbReference type="InterPro" id="IPR018828">
    <property type="entry name" value="RRG7"/>
</dbReference>
<accession>A0A5N5QIC8</accession>
<feature type="region of interest" description="Disordered" evidence="3">
    <location>
        <begin position="106"/>
        <end position="128"/>
    </location>
</feature>
<feature type="compositionally biased region" description="Acidic residues" evidence="3">
    <location>
        <begin position="110"/>
        <end position="124"/>
    </location>
</feature>
<dbReference type="Pfam" id="PF10356">
    <property type="entry name" value="RRG7"/>
    <property type="match status" value="2"/>
</dbReference>
<feature type="region of interest" description="Disordered" evidence="3">
    <location>
        <begin position="235"/>
        <end position="255"/>
    </location>
</feature>
<keyword evidence="4" id="KW-0540">Nuclease</keyword>
<dbReference type="OrthoDB" id="20734at2759"/>
<dbReference type="GO" id="GO:0004519">
    <property type="term" value="F:endonuclease activity"/>
    <property type="evidence" value="ECO:0007669"/>
    <property type="project" value="UniProtKB-KW"/>
</dbReference>
<keyword evidence="5" id="KW-1185">Reference proteome</keyword>
<dbReference type="AlphaFoldDB" id="A0A5N5QIC8"/>
<proteinExistence type="predicted"/>
<organism evidence="4 5">
    <name type="scientific">Ceratobasidium theobromae</name>
    <dbReference type="NCBI Taxonomy" id="1582974"/>
    <lineage>
        <taxon>Eukaryota</taxon>
        <taxon>Fungi</taxon>
        <taxon>Dikarya</taxon>
        <taxon>Basidiomycota</taxon>
        <taxon>Agaricomycotina</taxon>
        <taxon>Agaricomycetes</taxon>
        <taxon>Cantharellales</taxon>
        <taxon>Ceratobasidiaceae</taxon>
        <taxon>Ceratobasidium</taxon>
    </lineage>
</organism>